<dbReference type="InterPro" id="IPR000537">
    <property type="entry name" value="UbiA_prenyltransferase"/>
</dbReference>
<dbReference type="InterPro" id="IPR044878">
    <property type="entry name" value="UbiA_sf"/>
</dbReference>
<feature type="transmembrane region" description="Helical" evidence="5">
    <location>
        <begin position="242"/>
        <end position="261"/>
    </location>
</feature>
<feature type="transmembrane region" description="Helical" evidence="5">
    <location>
        <begin position="110"/>
        <end position="130"/>
    </location>
</feature>
<evidence type="ECO:0000256" key="2">
    <source>
        <dbReference type="ARBA" id="ARBA00022692"/>
    </source>
</evidence>
<keyword evidence="2 5" id="KW-0812">Transmembrane</keyword>
<keyword evidence="7" id="KW-1185">Reference proteome</keyword>
<gene>
    <name evidence="6" type="ORF">SAMN06309945_1671</name>
</gene>
<dbReference type="GO" id="GO:0016020">
    <property type="term" value="C:membrane"/>
    <property type="evidence" value="ECO:0007669"/>
    <property type="project" value="UniProtKB-SubCell"/>
</dbReference>
<reference evidence="6 7" key="1">
    <citation type="submission" date="2017-02" db="EMBL/GenBank/DDBJ databases">
        <authorList>
            <person name="Peterson S.W."/>
        </authorList>
    </citation>
    <scope>NUCLEOTIDE SEQUENCE [LARGE SCALE GENOMIC DNA]</scope>
    <source>
        <strain evidence="6 7">VKM Ac-2059</strain>
    </source>
</reference>
<evidence type="ECO:0000256" key="1">
    <source>
        <dbReference type="ARBA" id="ARBA00004141"/>
    </source>
</evidence>
<dbReference type="STRING" id="123320.SAMN06309945_1671"/>
<evidence type="ECO:0000313" key="6">
    <source>
        <dbReference type="EMBL" id="SKC52349.1"/>
    </source>
</evidence>
<keyword evidence="4 5" id="KW-0472">Membrane</keyword>
<name>A0A1T5JLQ7_9MICO</name>
<feature type="transmembrane region" description="Helical" evidence="5">
    <location>
        <begin position="137"/>
        <end position="160"/>
    </location>
</feature>
<dbReference type="Gene3D" id="1.10.357.140">
    <property type="entry name" value="UbiA prenyltransferase"/>
    <property type="match status" value="1"/>
</dbReference>
<proteinExistence type="predicted"/>
<dbReference type="EMBL" id="FUZP01000001">
    <property type="protein sequence ID" value="SKC52349.1"/>
    <property type="molecule type" value="Genomic_DNA"/>
</dbReference>
<protein>
    <submittedName>
        <fullName evidence="6">4-hydroxybenzoate polyprenyltransferase</fullName>
    </submittedName>
</protein>
<keyword evidence="3 5" id="KW-1133">Transmembrane helix</keyword>
<organism evidence="6 7">
    <name type="scientific">Okibacterium fritillariae</name>
    <dbReference type="NCBI Taxonomy" id="123320"/>
    <lineage>
        <taxon>Bacteria</taxon>
        <taxon>Bacillati</taxon>
        <taxon>Actinomycetota</taxon>
        <taxon>Actinomycetes</taxon>
        <taxon>Micrococcales</taxon>
        <taxon>Microbacteriaceae</taxon>
        <taxon>Okibacterium</taxon>
    </lineage>
</organism>
<feature type="transmembrane region" description="Helical" evidence="5">
    <location>
        <begin position="268"/>
        <end position="293"/>
    </location>
</feature>
<evidence type="ECO:0000313" key="7">
    <source>
        <dbReference type="Proteomes" id="UP000190857"/>
    </source>
</evidence>
<dbReference type="CDD" id="cd13956">
    <property type="entry name" value="PT_UbiA"/>
    <property type="match status" value="1"/>
</dbReference>
<sequence length="296" mass="29927">MSPNRRHDVSVLGRAKLLALSSHPGPTVAVTTLSVILGIAVGLDAWRVVLVGLAILAGQLSIGLSNDWIDARRDTAVGRTDKPIASGAIAASTVRNAAFVTAAVAVVLSFALSVGAGLAHTILIASGWAYNAGLKRTAFSLVPFLVSFGLLPSVVTLAAAEPSAAAWWATATGAVLGIPIHFTNVLPDLDDDARTGVSGLPHRLGRRATGTIAFVALVVGAALVMLGPVIDAGFATGPSVLAVAGFAIVTAIAVIGIVLVLTRPPSRLLFQLIIVSALVLVAQLAVSGGTILATAR</sequence>
<dbReference type="Pfam" id="PF01040">
    <property type="entry name" value="UbiA"/>
    <property type="match status" value="1"/>
</dbReference>
<evidence type="ECO:0000256" key="3">
    <source>
        <dbReference type="ARBA" id="ARBA00022989"/>
    </source>
</evidence>
<evidence type="ECO:0000256" key="4">
    <source>
        <dbReference type="ARBA" id="ARBA00023136"/>
    </source>
</evidence>
<dbReference type="GO" id="GO:0016765">
    <property type="term" value="F:transferase activity, transferring alkyl or aryl (other than methyl) groups"/>
    <property type="evidence" value="ECO:0007669"/>
    <property type="project" value="InterPro"/>
</dbReference>
<dbReference type="AlphaFoldDB" id="A0A1T5JLQ7"/>
<accession>A0A1T5JLQ7</accession>
<evidence type="ECO:0000256" key="5">
    <source>
        <dbReference type="SAM" id="Phobius"/>
    </source>
</evidence>
<comment type="subcellular location">
    <subcellularLocation>
        <location evidence="1">Membrane</location>
        <topology evidence="1">Multi-pass membrane protein</topology>
    </subcellularLocation>
</comment>
<feature type="transmembrane region" description="Helical" evidence="5">
    <location>
        <begin position="208"/>
        <end position="230"/>
    </location>
</feature>
<keyword evidence="6" id="KW-0808">Transferase</keyword>
<dbReference type="Proteomes" id="UP000190857">
    <property type="component" value="Unassembled WGS sequence"/>
</dbReference>
<feature type="transmembrane region" description="Helical" evidence="5">
    <location>
        <begin position="166"/>
        <end position="187"/>
    </location>
</feature>